<evidence type="ECO:0000313" key="2">
    <source>
        <dbReference type="Proteomes" id="UP000784294"/>
    </source>
</evidence>
<evidence type="ECO:0000313" key="1">
    <source>
        <dbReference type="EMBL" id="VEL37439.1"/>
    </source>
</evidence>
<reference evidence="1" key="1">
    <citation type="submission" date="2018-11" db="EMBL/GenBank/DDBJ databases">
        <authorList>
            <consortium name="Pathogen Informatics"/>
        </authorList>
    </citation>
    <scope>NUCLEOTIDE SEQUENCE</scope>
</reference>
<organism evidence="1 2">
    <name type="scientific">Protopolystoma xenopodis</name>
    <dbReference type="NCBI Taxonomy" id="117903"/>
    <lineage>
        <taxon>Eukaryota</taxon>
        <taxon>Metazoa</taxon>
        <taxon>Spiralia</taxon>
        <taxon>Lophotrochozoa</taxon>
        <taxon>Platyhelminthes</taxon>
        <taxon>Monogenea</taxon>
        <taxon>Polyopisthocotylea</taxon>
        <taxon>Polystomatidea</taxon>
        <taxon>Polystomatidae</taxon>
        <taxon>Protopolystoma</taxon>
    </lineage>
</organism>
<keyword evidence="2" id="KW-1185">Reference proteome</keyword>
<sequence>MQVSSKHCIAGEQNEPLPRNIPVSFCSHAEDELTKPLSWHVLGLGDHNINMAHQISAISGTNLLTDIKRIITTKVQVTHALGSWHCWLAVEIAYVSIVHDETQLAY</sequence>
<accession>A0A3S5CPE9</accession>
<gene>
    <name evidence="1" type="ORF">PXEA_LOCUS30879</name>
</gene>
<name>A0A3S5CPE9_9PLAT</name>
<comment type="caution">
    <text evidence="1">The sequence shown here is derived from an EMBL/GenBank/DDBJ whole genome shotgun (WGS) entry which is preliminary data.</text>
</comment>
<dbReference type="Proteomes" id="UP000784294">
    <property type="component" value="Unassembled WGS sequence"/>
</dbReference>
<dbReference type="AlphaFoldDB" id="A0A3S5CPE9"/>
<dbReference type="EMBL" id="CAAALY010254983">
    <property type="protein sequence ID" value="VEL37439.1"/>
    <property type="molecule type" value="Genomic_DNA"/>
</dbReference>
<proteinExistence type="predicted"/>
<protein>
    <submittedName>
        <fullName evidence="1">Uncharacterized protein</fullName>
    </submittedName>
</protein>